<dbReference type="PANTHER" id="PTHR10500">
    <property type="entry name" value="BETA-MICROSEMINOPROTEIN"/>
    <property type="match status" value="1"/>
</dbReference>
<protein>
    <recommendedName>
        <fullName evidence="8">Beta-microseminoprotein</fullName>
    </recommendedName>
</protein>
<dbReference type="STRING" id="80972.ENSAOCP00000019661"/>
<dbReference type="Ensembl" id="ENSAOCT00000015036.2">
    <property type="protein sequence ID" value="ENSAOCP00000019661.2"/>
    <property type="gene ID" value="ENSAOCG00000003210.2"/>
</dbReference>
<keyword evidence="5" id="KW-0732">Signal</keyword>
<dbReference type="GeneTree" id="ENSGT00940000175945"/>
<feature type="signal peptide" evidence="5">
    <location>
        <begin position="1"/>
        <end position="34"/>
    </location>
</feature>
<reference evidence="6" key="2">
    <citation type="submission" date="2025-08" db="UniProtKB">
        <authorList>
            <consortium name="Ensembl"/>
        </authorList>
    </citation>
    <scope>IDENTIFICATION</scope>
</reference>
<proteinExistence type="inferred from homology"/>
<dbReference type="Proteomes" id="UP001501940">
    <property type="component" value="Chromosome 16"/>
</dbReference>
<comment type="similarity">
    <text evidence="2">Belongs to the beta-microseminoprotein family.</text>
</comment>
<name>A0A3Q1CJE8_AMPOC</name>
<evidence type="ECO:0000256" key="1">
    <source>
        <dbReference type="ARBA" id="ARBA00004613"/>
    </source>
</evidence>
<evidence type="ECO:0008006" key="8">
    <source>
        <dbReference type="Google" id="ProtNLM"/>
    </source>
</evidence>
<dbReference type="Pfam" id="PF05825">
    <property type="entry name" value="PSP94"/>
    <property type="match status" value="1"/>
</dbReference>
<evidence type="ECO:0000313" key="6">
    <source>
        <dbReference type="Ensembl" id="ENSAOCP00000019661.2"/>
    </source>
</evidence>
<feature type="chain" id="PRO_5043523301" description="Beta-microseminoprotein" evidence="5">
    <location>
        <begin position="35"/>
        <end position="127"/>
    </location>
</feature>
<accession>A0A3Q1CJE8</accession>
<comment type="subcellular location">
    <subcellularLocation>
        <location evidence="1">Secreted</location>
    </subcellularLocation>
</comment>
<dbReference type="InterPro" id="IPR008735">
    <property type="entry name" value="PSP94"/>
</dbReference>
<reference evidence="6 7" key="1">
    <citation type="submission" date="2022-01" db="EMBL/GenBank/DDBJ databases">
        <title>A chromosome-scale genome assembly of the false clownfish, Amphiprion ocellaris.</title>
        <authorList>
            <person name="Ryu T."/>
        </authorList>
    </citation>
    <scope>NUCLEOTIDE SEQUENCE [LARGE SCALE GENOMIC DNA]</scope>
</reference>
<organism evidence="6 7">
    <name type="scientific">Amphiprion ocellaris</name>
    <name type="common">Clown anemonefish</name>
    <dbReference type="NCBI Taxonomy" id="80972"/>
    <lineage>
        <taxon>Eukaryota</taxon>
        <taxon>Metazoa</taxon>
        <taxon>Chordata</taxon>
        <taxon>Craniata</taxon>
        <taxon>Vertebrata</taxon>
        <taxon>Euteleostomi</taxon>
        <taxon>Actinopterygii</taxon>
        <taxon>Neopterygii</taxon>
        <taxon>Teleostei</taxon>
        <taxon>Neoteleostei</taxon>
        <taxon>Acanthomorphata</taxon>
        <taxon>Ovalentaria</taxon>
        <taxon>Pomacentridae</taxon>
        <taxon>Amphiprion</taxon>
    </lineage>
</organism>
<keyword evidence="4" id="KW-1015">Disulfide bond</keyword>
<dbReference type="OMA" id="WERDCIA"/>
<evidence type="ECO:0000313" key="7">
    <source>
        <dbReference type="Proteomes" id="UP001501940"/>
    </source>
</evidence>
<evidence type="ECO:0000256" key="5">
    <source>
        <dbReference type="SAM" id="SignalP"/>
    </source>
</evidence>
<dbReference type="AlphaFoldDB" id="A0A3Q1CJE8"/>
<evidence type="ECO:0000256" key="3">
    <source>
        <dbReference type="ARBA" id="ARBA00022525"/>
    </source>
</evidence>
<reference evidence="6" key="3">
    <citation type="submission" date="2025-09" db="UniProtKB">
        <authorList>
            <consortium name="Ensembl"/>
        </authorList>
    </citation>
    <scope>IDENTIFICATION</scope>
</reference>
<dbReference type="PANTHER" id="PTHR10500:SF7">
    <property type="entry name" value="BETA-MICROSEMINOPROTEIN"/>
    <property type="match status" value="1"/>
</dbReference>
<keyword evidence="3" id="KW-0964">Secreted</keyword>
<dbReference type="GO" id="GO:0005576">
    <property type="term" value="C:extracellular region"/>
    <property type="evidence" value="ECO:0007669"/>
    <property type="project" value="UniProtKB-SubCell"/>
</dbReference>
<evidence type="ECO:0000256" key="2">
    <source>
        <dbReference type="ARBA" id="ARBA00010352"/>
    </source>
</evidence>
<dbReference type="Gene3D" id="2.60.40.1900">
    <property type="entry name" value="Beta-microseminoprotein (PSP94) domain"/>
    <property type="match status" value="1"/>
</dbReference>
<sequence length="127" mass="13760">MTLKGSLLSMLKTPFNASLHVFVCLLGLVVLCHSDSSCFFQELVAKDPANPQKDGKQHDFGSEWERDCIACSCTSKGLSCCNTIPEEGSVDVPEECELVVNKATCSAKMVLKSDKTKECNPSVSLII</sequence>
<keyword evidence="7" id="KW-1185">Reference proteome</keyword>
<evidence type="ECO:0000256" key="4">
    <source>
        <dbReference type="ARBA" id="ARBA00023157"/>
    </source>
</evidence>